<evidence type="ECO:0000256" key="4">
    <source>
        <dbReference type="ARBA" id="ARBA00022692"/>
    </source>
</evidence>
<dbReference type="InterPro" id="IPR008969">
    <property type="entry name" value="CarboxyPept-like_regulatory"/>
</dbReference>
<feature type="domain" description="TonB-dependent receptor plug" evidence="12">
    <location>
        <begin position="135"/>
        <end position="265"/>
    </location>
</feature>
<name>A0A1G9RYX2_9SPHI</name>
<keyword evidence="3 8" id="KW-1134">Transmembrane beta strand</keyword>
<feature type="chain" id="PRO_5010325126" evidence="10">
    <location>
        <begin position="25"/>
        <end position="1056"/>
    </location>
</feature>
<dbReference type="InterPro" id="IPR023997">
    <property type="entry name" value="TonB-dep_OMP_SusC/RagA_CS"/>
</dbReference>
<dbReference type="SUPFAM" id="SSF56935">
    <property type="entry name" value="Porins"/>
    <property type="match status" value="1"/>
</dbReference>
<dbReference type="Pfam" id="PF00593">
    <property type="entry name" value="TonB_dep_Rec_b-barrel"/>
    <property type="match status" value="1"/>
</dbReference>
<evidence type="ECO:0000256" key="2">
    <source>
        <dbReference type="ARBA" id="ARBA00022448"/>
    </source>
</evidence>
<evidence type="ECO:0000256" key="10">
    <source>
        <dbReference type="SAM" id="SignalP"/>
    </source>
</evidence>
<keyword evidence="6 8" id="KW-0472">Membrane</keyword>
<gene>
    <name evidence="13" type="ORF">SAMN05421820_103412</name>
</gene>
<evidence type="ECO:0000256" key="8">
    <source>
        <dbReference type="PROSITE-ProRule" id="PRU01360"/>
    </source>
</evidence>
<sequence length="1056" mass="115105">MIRKLHLCLMLLIPLMVFSGRVFAKEAFSAFNNKNLREIKGRVTASDDQLSIPGVSVVLKSDPKIGTKTDENGNFALRIPDGPQILIFTYVGYKRKEVPVNNETTIDVVLSVAEENTLNQVVVTAMGIKKDRKALAYALTEVKGTEFTQARETNLANALVGKVAGVNATSTATGPSGSSRVIIRGNGSLNGNNQPLYVVNDMPIDNTLLGLPQTEGYTSDGIANGLNIDRGDGISGINPDDIQSITVLKGGTAAALYGSLASNGVILIKTKRGAAQKGVGIDFNSAFTMESPLVIPEWQYEYGSGKNGVKPLTQAEAIAAGRSSWGAKMDGSDVIQFDGVKRPYSPQKNNIQNFYQTGTTTTNTLALTGGNESANGRFSASDMNNRGIVPNTNFNRKTFNFAGELVLSKWLRIDAVAQYNLENAKNRTVVNDAYGNPNWGTYLIGNTVDIRNLSPGYDANGDEVAWNPVPIASNPYFVVNKFEKNDTRNRFLSMVNVKLNVLPELFFNARIGQDYNNFKYFGVVPSKSLYTPLGGAKEERSNLTTINTEATINYNKQNLFKDFSLNALFGVNNRSSTRDEVIIQGKDFITPGFYSVSNLGTVNQTYPYGKTRTSSLFGSADFDYKNLVFLTVTGRQDWFSTLAPKNNTIFYPSIGTSVILSQIVKMPSWVQFAKLRSSWAQVGGATPEPYALNPSYTMIQNGHLGQQLQQVTSTRIPNPNLSPLTSTTFEAGFEASLFDNRLGIDFAWYDRSTTKDIVETTVSTSSGYRTALLNVGEISNKGVELLITGKIIDKPDFSWSTSVNTAYNKNKVLKLAENLNSIVMASAVNGYAYIYSQVGSPYSIIMGRRELKDANGKTVYNVSGGVATPVPGPLEELGQGVHPWSVGFSNDFKYKRFSLNVLIDGKFGGSLYSGTDLYGTRMGLTKMTLAGRDTGVPISGVDVSGKPVNMVIDPSLLEKYYGDGFRNISSLFVYDASFIKLRQVVLSYQLPVSKVKMLSKLSSATLSLVGRNLFILYKKTPNVDPESVFSAGNAQGIEQFGVPRTRSYGLNLSVKF</sequence>
<keyword evidence="10" id="KW-0732">Signal</keyword>
<organism evidence="13 14">
    <name type="scientific">Pedobacter steynii</name>
    <dbReference type="NCBI Taxonomy" id="430522"/>
    <lineage>
        <taxon>Bacteria</taxon>
        <taxon>Pseudomonadati</taxon>
        <taxon>Bacteroidota</taxon>
        <taxon>Sphingobacteriia</taxon>
        <taxon>Sphingobacteriales</taxon>
        <taxon>Sphingobacteriaceae</taxon>
        <taxon>Pedobacter</taxon>
    </lineage>
</organism>
<dbReference type="InterPro" id="IPR039426">
    <property type="entry name" value="TonB-dep_rcpt-like"/>
</dbReference>
<evidence type="ECO:0000256" key="1">
    <source>
        <dbReference type="ARBA" id="ARBA00004571"/>
    </source>
</evidence>
<evidence type="ECO:0000256" key="9">
    <source>
        <dbReference type="RuleBase" id="RU003357"/>
    </source>
</evidence>
<proteinExistence type="inferred from homology"/>
<evidence type="ECO:0000259" key="12">
    <source>
        <dbReference type="Pfam" id="PF07715"/>
    </source>
</evidence>
<dbReference type="NCBIfam" id="TIGR04057">
    <property type="entry name" value="SusC_RagA_signa"/>
    <property type="match status" value="1"/>
</dbReference>
<evidence type="ECO:0000256" key="6">
    <source>
        <dbReference type="ARBA" id="ARBA00023136"/>
    </source>
</evidence>
<dbReference type="STRING" id="430522.BFS30_02240"/>
<dbReference type="Proteomes" id="UP000183200">
    <property type="component" value="Unassembled WGS sequence"/>
</dbReference>
<dbReference type="EMBL" id="FNGY01000003">
    <property type="protein sequence ID" value="SDM28488.1"/>
    <property type="molecule type" value="Genomic_DNA"/>
</dbReference>
<dbReference type="InterPro" id="IPR036942">
    <property type="entry name" value="Beta-barrel_TonB_sf"/>
</dbReference>
<accession>A0A1G9RYX2</accession>
<dbReference type="OrthoDB" id="9768177at2"/>
<dbReference type="GO" id="GO:0009279">
    <property type="term" value="C:cell outer membrane"/>
    <property type="evidence" value="ECO:0007669"/>
    <property type="project" value="UniProtKB-SubCell"/>
</dbReference>
<feature type="signal peptide" evidence="10">
    <location>
        <begin position="1"/>
        <end position="24"/>
    </location>
</feature>
<dbReference type="Gene3D" id="2.40.170.20">
    <property type="entry name" value="TonB-dependent receptor, beta-barrel domain"/>
    <property type="match status" value="1"/>
</dbReference>
<dbReference type="RefSeq" id="WP_083361785.1">
    <property type="nucleotide sequence ID" value="NZ_FNGY01000003.1"/>
</dbReference>
<dbReference type="SUPFAM" id="SSF49464">
    <property type="entry name" value="Carboxypeptidase regulatory domain-like"/>
    <property type="match status" value="1"/>
</dbReference>
<evidence type="ECO:0000256" key="3">
    <source>
        <dbReference type="ARBA" id="ARBA00022452"/>
    </source>
</evidence>
<dbReference type="PROSITE" id="PS52016">
    <property type="entry name" value="TONB_DEPENDENT_REC_3"/>
    <property type="match status" value="1"/>
</dbReference>
<dbReference type="InterPro" id="IPR000531">
    <property type="entry name" value="Beta-barrel_TonB"/>
</dbReference>
<reference evidence="14" key="1">
    <citation type="submission" date="2016-10" db="EMBL/GenBank/DDBJ databases">
        <authorList>
            <person name="Varghese N."/>
            <person name="Submissions S."/>
        </authorList>
    </citation>
    <scope>NUCLEOTIDE SEQUENCE [LARGE SCALE GENOMIC DNA]</scope>
    <source>
        <strain evidence="14">DSM 19110</strain>
    </source>
</reference>
<keyword evidence="4 8" id="KW-0812">Transmembrane</keyword>
<feature type="domain" description="TonB-dependent receptor-like beta-barrel" evidence="11">
    <location>
        <begin position="450"/>
        <end position="810"/>
    </location>
</feature>
<evidence type="ECO:0000313" key="14">
    <source>
        <dbReference type="Proteomes" id="UP000183200"/>
    </source>
</evidence>
<evidence type="ECO:0000313" key="13">
    <source>
        <dbReference type="EMBL" id="SDM28488.1"/>
    </source>
</evidence>
<comment type="subcellular location">
    <subcellularLocation>
        <location evidence="1 8">Cell outer membrane</location>
        <topology evidence="1 8">Multi-pass membrane protein</topology>
    </subcellularLocation>
</comment>
<dbReference type="AlphaFoldDB" id="A0A1G9RYX2"/>
<evidence type="ECO:0000256" key="7">
    <source>
        <dbReference type="ARBA" id="ARBA00023237"/>
    </source>
</evidence>
<keyword evidence="2 8" id="KW-0813">Transport</keyword>
<evidence type="ECO:0000256" key="5">
    <source>
        <dbReference type="ARBA" id="ARBA00023077"/>
    </source>
</evidence>
<dbReference type="NCBIfam" id="TIGR04056">
    <property type="entry name" value="OMP_RagA_SusC"/>
    <property type="match status" value="1"/>
</dbReference>
<dbReference type="InterPro" id="IPR023996">
    <property type="entry name" value="TonB-dep_OMP_SusC/RagA"/>
</dbReference>
<dbReference type="Pfam" id="PF07715">
    <property type="entry name" value="Plug"/>
    <property type="match status" value="1"/>
</dbReference>
<dbReference type="InterPro" id="IPR012910">
    <property type="entry name" value="Plug_dom"/>
</dbReference>
<keyword evidence="7 8" id="KW-0998">Cell outer membrane</keyword>
<comment type="similarity">
    <text evidence="8 9">Belongs to the TonB-dependent receptor family.</text>
</comment>
<dbReference type="Pfam" id="PF13715">
    <property type="entry name" value="CarbopepD_reg_2"/>
    <property type="match status" value="1"/>
</dbReference>
<protein>
    <submittedName>
        <fullName evidence="13">TonB-linked outer membrane protein, SusC/RagA family</fullName>
    </submittedName>
</protein>
<dbReference type="Gene3D" id="2.60.40.1120">
    <property type="entry name" value="Carboxypeptidase-like, regulatory domain"/>
    <property type="match status" value="1"/>
</dbReference>
<keyword evidence="14" id="KW-1185">Reference proteome</keyword>
<evidence type="ECO:0000259" key="11">
    <source>
        <dbReference type="Pfam" id="PF00593"/>
    </source>
</evidence>
<dbReference type="Gene3D" id="2.170.130.10">
    <property type="entry name" value="TonB-dependent receptor, plug domain"/>
    <property type="match status" value="1"/>
</dbReference>
<dbReference type="InterPro" id="IPR037066">
    <property type="entry name" value="Plug_dom_sf"/>
</dbReference>
<keyword evidence="5 9" id="KW-0798">TonB box</keyword>